<proteinExistence type="predicted"/>
<accession>A0AAV0AV14</accession>
<dbReference type="AlphaFoldDB" id="A0AAV0AV14"/>
<dbReference type="Proteomes" id="UP001153365">
    <property type="component" value="Unassembled WGS sequence"/>
</dbReference>
<protein>
    <submittedName>
        <fullName evidence="1">Uncharacterized protein</fullName>
    </submittedName>
</protein>
<evidence type="ECO:0000313" key="1">
    <source>
        <dbReference type="EMBL" id="CAH7673766.1"/>
    </source>
</evidence>
<evidence type="ECO:0000313" key="2">
    <source>
        <dbReference type="Proteomes" id="UP001153365"/>
    </source>
</evidence>
<reference evidence="1" key="1">
    <citation type="submission" date="2022-06" db="EMBL/GenBank/DDBJ databases">
        <authorList>
            <consortium name="SYNGENTA / RWTH Aachen University"/>
        </authorList>
    </citation>
    <scope>NUCLEOTIDE SEQUENCE</scope>
</reference>
<dbReference type="EMBL" id="CALTRL010001799">
    <property type="protein sequence ID" value="CAH7673766.1"/>
    <property type="molecule type" value="Genomic_DNA"/>
</dbReference>
<organism evidence="1 2">
    <name type="scientific">Phakopsora pachyrhizi</name>
    <name type="common">Asian soybean rust disease fungus</name>
    <dbReference type="NCBI Taxonomy" id="170000"/>
    <lineage>
        <taxon>Eukaryota</taxon>
        <taxon>Fungi</taxon>
        <taxon>Dikarya</taxon>
        <taxon>Basidiomycota</taxon>
        <taxon>Pucciniomycotina</taxon>
        <taxon>Pucciniomycetes</taxon>
        <taxon>Pucciniales</taxon>
        <taxon>Phakopsoraceae</taxon>
        <taxon>Phakopsora</taxon>
    </lineage>
</organism>
<gene>
    <name evidence="1" type="ORF">PPACK8108_LOCUS8658</name>
</gene>
<comment type="caution">
    <text evidence="1">The sequence shown here is derived from an EMBL/GenBank/DDBJ whole genome shotgun (WGS) entry which is preliminary data.</text>
</comment>
<keyword evidence="2" id="KW-1185">Reference proteome</keyword>
<name>A0AAV0AV14_PHAPC</name>
<sequence>MCVLAGWWHHIRGGTCCKNSSSNTTPSSSSTPIESDFISFKSYRGSHSSISLILKKKITFNSGISSSASQGSAPIIQPNLMEDGSHPYFPGTPWDQLELASTVDLQNQPILRKHRTIE</sequence>